<gene>
    <name evidence="1" type="ORF">DN53_10585</name>
</gene>
<reference evidence="1 2" key="1">
    <citation type="submission" date="2014-04" db="EMBL/GenBank/DDBJ databases">
        <title>Whole genome of Muricauda olearia.</title>
        <authorList>
            <person name="Zhang X.-H."/>
            <person name="Tang K."/>
        </authorList>
    </citation>
    <scope>NUCLEOTIDE SEQUENCE [LARGE SCALE GENOMIC DNA]</scope>
    <source>
        <strain evidence="1 2">Th120</strain>
    </source>
</reference>
<comment type="caution">
    <text evidence="1">The sequence shown here is derived from an EMBL/GenBank/DDBJ whole genome shotgun (WGS) entry which is preliminary data.</text>
</comment>
<dbReference type="Proteomes" id="UP000290261">
    <property type="component" value="Unassembled WGS sequence"/>
</dbReference>
<evidence type="ECO:0008006" key="3">
    <source>
        <dbReference type="Google" id="ProtNLM"/>
    </source>
</evidence>
<organism evidence="1 2">
    <name type="scientific">Flagellimonas olearia</name>
    <dbReference type="NCBI Taxonomy" id="552546"/>
    <lineage>
        <taxon>Bacteria</taxon>
        <taxon>Pseudomonadati</taxon>
        <taxon>Bacteroidota</taxon>
        <taxon>Flavobacteriia</taxon>
        <taxon>Flavobacteriales</taxon>
        <taxon>Flavobacteriaceae</taxon>
        <taxon>Flagellimonas</taxon>
    </lineage>
</organism>
<evidence type="ECO:0000313" key="1">
    <source>
        <dbReference type="EMBL" id="RYC52320.1"/>
    </source>
</evidence>
<proteinExistence type="predicted"/>
<accession>A0A444VNS1</accession>
<name>A0A444VNS1_9FLAO</name>
<dbReference type="AlphaFoldDB" id="A0A444VNS1"/>
<sequence length="245" mass="29166">MDHDGFMDQKKEQMKSKIIIVISLLCLLNGMGMVAQEGITGYTLKKGEVLDVLFLTQKQEKDSLFKDYVRVAFPIAIQMGYKNLTGRQIVKSTQGNIEPQNVVFAKWDNRNIRERFIQEIETHVPDFHQQRRNIWSIFNLTYYEMSKDVSFAMDKDKYYTITAYWKKDEDKFNAFVNTFDKVVKRFGGTHILELRDGISPFMYHYRPDYFVMTEWEDKKQFELFYQENLKMDTEGLLNVNQFVIE</sequence>
<evidence type="ECO:0000313" key="2">
    <source>
        <dbReference type="Proteomes" id="UP000290261"/>
    </source>
</evidence>
<keyword evidence="2" id="KW-1185">Reference proteome</keyword>
<protein>
    <recommendedName>
        <fullName evidence="3">ABM domain-containing protein</fullName>
    </recommendedName>
</protein>
<dbReference type="EMBL" id="JJMP01000003">
    <property type="protein sequence ID" value="RYC52320.1"/>
    <property type="molecule type" value="Genomic_DNA"/>
</dbReference>